<comment type="subcellular location">
    <subcellularLocation>
        <location evidence="1">Nucleus</location>
    </subcellularLocation>
</comment>
<dbReference type="GO" id="GO:0005634">
    <property type="term" value="C:nucleus"/>
    <property type="evidence" value="ECO:0007669"/>
    <property type="project" value="UniProtKB-SubCell"/>
</dbReference>
<protein>
    <submittedName>
        <fullName evidence="8">General transcription factor 3C polypeptide 5</fullName>
    </submittedName>
    <submittedName>
        <fullName evidence="7">Ral transcription factor 3c polypeptide 5-like protein</fullName>
    </submittedName>
</protein>
<dbReference type="GO" id="GO:0001003">
    <property type="term" value="F:RNA polymerase III type 2 promoter sequence-specific DNA binding"/>
    <property type="evidence" value="ECO:0007669"/>
    <property type="project" value="TreeGrafter"/>
</dbReference>
<reference evidence="8" key="1">
    <citation type="submission" date="2013-05" db="EMBL/GenBank/DDBJ databases">
        <authorList>
            <person name="Yim A.K.Y."/>
            <person name="Chan T.F."/>
            <person name="Ji K.M."/>
            <person name="Liu X.Y."/>
            <person name="Zhou J.W."/>
            <person name="Li R.Q."/>
            <person name="Yang K.Y."/>
            <person name="Li J."/>
            <person name="Li M."/>
            <person name="Law P.T.W."/>
            <person name="Wu Y.L."/>
            <person name="Cai Z.L."/>
            <person name="Qin H."/>
            <person name="Bao Y."/>
            <person name="Leung R.K.K."/>
            <person name="Ng P.K.S."/>
            <person name="Zou J."/>
            <person name="Zhong X.J."/>
            <person name="Ran P.X."/>
            <person name="Zhong N.S."/>
            <person name="Liu Z.G."/>
            <person name="Tsui S.K.W."/>
        </authorList>
    </citation>
    <scope>NUCLEOTIDE SEQUENCE</scope>
    <source>
        <strain evidence="8">Derf</strain>
        <tissue evidence="8">Whole organism</tissue>
    </source>
</reference>
<evidence type="ECO:0000259" key="6">
    <source>
        <dbReference type="Pfam" id="PF17682"/>
    </source>
</evidence>
<dbReference type="GO" id="GO:0006384">
    <property type="term" value="P:transcription initiation at RNA polymerase III promoter"/>
    <property type="evidence" value="ECO:0007669"/>
    <property type="project" value="InterPro"/>
</dbReference>
<feature type="domain" description="Transcription factor IIIC subunit 5 HTH" evidence="5">
    <location>
        <begin position="164"/>
        <end position="291"/>
    </location>
</feature>
<dbReference type="Proteomes" id="UP000790347">
    <property type="component" value="Unassembled WGS sequence"/>
</dbReference>
<name>A0A922IBV7_DERFA</name>
<dbReference type="EMBL" id="SDOV01000010">
    <property type="protein sequence ID" value="KAH7636568.1"/>
    <property type="molecule type" value="Genomic_DNA"/>
</dbReference>
<reference evidence="8" key="4">
    <citation type="journal article" date="2022" name="Res Sq">
        <title>Comparative Genomics Reveals Insights into the Divergent Evolution of Astigmatic Mites and Household Pest Adaptations.</title>
        <authorList>
            <person name="Xiong Q."/>
            <person name="Wan A.T.-Y."/>
            <person name="Liu X.-Y."/>
            <person name="Fung C.S.-H."/>
            <person name="Xiao X."/>
            <person name="Malainual N."/>
            <person name="Hou J."/>
            <person name="Wang L."/>
            <person name="Wang M."/>
            <person name="Yang K."/>
            <person name="Cui Y."/>
            <person name="Leung E."/>
            <person name="Nong W."/>
            <person name="Shin S.-K."/>
            <person name="Au S."/>
            <person name="Jeong K.Y."/>
            <person name="Chew F.T."/>
            <person name="Hui J."/>
            <person name="Leung T.F."/>
            <person name="Tungtrongchitr A."/>
            <person name="Zhong N."/>
            <person name="Liu Z."/>
            <person name="Tsui S."/>
        </authorList>
    </citation>
    <scope>NUCLEOTIDE SEQUENCE</scope>
    <source>
        <strain evidence="8">Derf</strain>
        <tissue evidence="8">Whole organism</tissue>
    </source>
</reference>
<dbReference type="EMBL" id="ASGP02000001">
    <property type="protein sequence ID" value="KAH9528661.1"/>
    <property type="molecule type" value="Genomic_DNA"/>
</dbReference>
<dbReference type="AlphaFoldDB" id="A0A922IBV7"/>
<dbReference type="PANTHER" id="PTHR13230">
    <property type="entry name" value="GENERAL TRANSCRIPTION FACTOR IIIC, POLYPEPTIDE 5"/>
    <property type="match status" value="1"/>
</dbReference>
<reference evidence="7" key="3">
    <citation type="journal article" date="2021" name="World Allergy Organ. J.">
        <title>Chromosome-level assembly of Dermatophagoides farinae genome and transcriptome reveals two novel allergens Der f 37 and Der f 39.</title>
        <authorList>
            <person name="Chen J."/>
            <person name="Cai Z."/>
            <person name="Fan D."/>
            <person name="Hu J."/>
            <person name="Hou Y."/>
            <person name="He Y."/>
            <person name="Zhang Z."/>
            <person name="Zhao Z."/>
            <person name="Gao P."/>
            <person name="Hu W."/>
            <person name="Sun J."/>
            <person name="Li J."/>
            <person name="Ji K."/>
        </authorList>
    </citation>
    <scope>NUCLEOTIDE SEQUENCE</scope>
    <source>
        <strain evidence="7">JKM2019</strain>
    </source>
</reference>
<gene>
    <name evidence="8" type="primary">GTF3C5</name>
    <name evidence="8" type="ORF">DERF_002583</name>
    <name evidence="7" type="ORF">HUG17_10538</name>
</gene>
<feature type="domain" description="Transcription factor IIIC subunit Tfc1/Sfc1 triple barrel" evidence="6">
    <location>
        <begin position="12"/>
        <end position="110"/>
    </location>
</feature>
<evidence type="ECO:0000256" key="4">
    <source>
        <dbReference type="ARBA" id="ARBA00023242"/>
    </source>
</evidence>
<dbReference type="InterPro" id="IPR040454">
    <property type="entry name" value="TF_IIIC_Tfc1/Sfc1"/>
</dbReference>
<dbReference type="OrthoDB" id="5598268at2759"/>
<evidence type="ECO:0000256" key="2">
    <source>
        <dbReference type="ARBA" id="ARBA00023125"/>
    </source>
</evidence>
<evidence type="ECO:0000313" key="7">
    <source>
        <dbReference type="EMBL" id="KAH7636568.1"/>
    </source>
</evidence>
<dbReference type="Pfam" id="PF09734">
    <property type="entry name" value="Tau95"/>
    <property type="match status" value="1"/>
</dbReference>
<dbReference type="InterPro" id="IPR042536">
    <property type="entry name" value="TFIIIC_tauA_Sfc1"/>
</dbReference>
<evidence type="ECO:0000259" key="5">
    <source>
        <dbReference type="Pfam" id="PF09734"/>
    </source>
</evidence>
<dbReference type="GO" id="GO:0001002">
    <property type="term" value="F:RNA polymerase III type 1 promoter sequence-specific DNA binding"/>
    <property type="evidence" value="ECO:0007669"/>
    <property type="project" value="TreeGrafter"/>
</dbReference>
<sequence length="450" mass="53218">MDPNQNLQQMFVIDSPAKIVNLQNFYKCCGGLNQIGQTFKNERERLRFRFRPDDPNSIPLFSDRKQSKDLVLKVRRKRRPDGTFTDYQFEPFGIVNTTFHFENSICDMQLLPTSSDLRNEFMKSDFILNCDPDLSIKNDESITMIKQYFYSRFFQPKQLISMMRKDVEKDDQHQDLIRRLRKSRKVNFTVVRWDDESVPQSLQEEYRKDFDKNLLRSELAPKVKEKFQERPCWSRYGLICHLKCSSLLLRYVLPYTTYYFENGPFRALWIPYGYDPRKDPKAKIYQTIEARANRKSDNTIHAINQIPMNQKGPIFKDNTNSFLDKFGTKSSADNNNDDNNIDPSYLFRPGQLSTLKRTTFQLCDVEIDEVQQIIHENDGQEYECTEKDGWLSKGSVDRIRAIMNRELNLIINDTELLNEHHVPTLDIVDVLPENIEISEVYDDGLEIYHR</sequence>
<proteinExistence type="predicted"/>
<dbReference type="InterPro" id="IPR019136">
    <property type="entry name" value="TF_IIIC_su-5_HTH"/>
</dbReference>
<keyword evidence="3" id="KW-0804">Transcription</keyword>
<dbReference type="InterPro" id="IPR041499">
    <property type="entry name" value="Tfc1/Sfc1_N"/>
</dbReference>
<accession>A0A922IBV7</accession>
<dbReference type="PANTHER" id="PTHR13230:SF5">
    <property type="entry name" value="GENERAL TRANSCRIPTION FACTOR 3C POLYPEPTIDE 5"/>
    <property type="match status" value="1"/>
</dbReference>
<dbReference type="GO" id="GO:0000127">
    <property type="term" value="C:transcription factor TFIIIC complex"/>
    <property type="evidence" value="ECO:0007669"/>
    <property type="project" value="InterPro"/>
</dbReference>
<organism evidence="8 9">
    <name type="scientific">Dermatophagoides farinae</name>
    <name type="common">American house dust mite</name>
    <dbReference type="NCBI Taxonomy" id="6954"/>
    <lineage>
        <taxon>Eukaryota</taxon>
        <taxon>Metazoa</taxon>
        <taxon>Ecdysozoa</taxon>
        <taxon>Arthropoda</taxon>
        <taxon>Chelicerata</taxon>
        <taxon>Arachnida</taxon>
        <taxon>Acari</taxon>
        <taxon>Acariformes</taxon>
        <taxon>Sarcoptiformes</taxon>
        <taxon>Astigmata</taxon>
        <taxon>Psoroptidia</taxon>
        <taxon>Analgoidea</taxon>
        <taxon>Pyroglyphidae</taxon>
        <taxon>Dermatophagoidinae</taxon>
        <taxon>Dermatophagoides</taxon>
    </lineage>
</organism>
<dbReference type="Gene3D" id="3.30.200.160">
    <property type="entry name" value="TFIIIC, subcomplex tauA, subunit Sfc1, barrel domain"/>
    <property type="match status" value="1"/>
</dbReference>
<dbReference type="Pfam" id="PF17682">
    <property type="entry name" value="Tau95_N"/>
    <property type="match status" value="1"/>
</dbReference>
<evidence type="ECO:0000256" key="3">
    <source>
        <dbReference type="ARBA" id="ARBA00023163"/>
    </source>
</evidence>
<evidence type="ECO:0000313" key="9">
    <source>
        <dbReference type="Proteomes" id="UP000790347"/>
    </source>
</evidence>
<reference evidence="7" key="2">
    <citation type="submission" date="2020-06" db="EMBL/GenBank/DDBJ databases">
        <authorList>
            <person name="Ji K."/>
            <person name="Li J."/>
        </authorList>
    </citation>
    <scope>NUCLEOTIDE SEQUENCE</scope>
    <source>
        <strain evidence="7">JKM2019</strain>
        <tissue evidence="7">Whole body</tissue>
    </source>
</reference>
<comment type="caution">
    <text evidence="8">The sequence shown here is derived from an EMBL/GenBank/DDBJ whole genome shotgun (WGS) entry which is preliminary data.</text>
</comment>
<keyword evidence="4" id="KW-0539">Nucleus</keyword>
<keyword evidence="9" id="KW-1185">Reference proteome</keyword>
<keyword evidence="2" id="KW-0238">DNA-binding</keyword>
<evidence type="ECO:0000256" key="1">
    <source>
        <dbReference type="ARBA" id="ARBA00004123"/>
    </source>
</evidence>
<dbReference type="Proteomes" id="UP000828236">
    <property type="component" value="Unassembled WGS sequence"/>
</dbReference>
<evidence type="ECO:0000313" key="8">
    <source>
        <dbReference type="EMBL" id="KAH9528661.1"/>
    </source>
</evidence>